<evidence type="ECO:0000256" key="2">
    <source>
        <dbReference type="ARBA" id="ARBA00023235"/>
    </source>
</evidence>
<sequence length="328" mass="36100">MIVVTGGAGFIGSNLLRGLEARGLHDLVVIDRLGTDEKWRNIAKRELAAVVPPEECFAFLDAHAAEIDVIFHLGAISSTTETDADLINQSNFALTLKLFDWCAWRGARLIYASSAATYGDGAAGFDDDGGLDALAKLEPLNAYGWSKHATDRRIARLVEKGGPLPPQWVGLKFFNVYGPNEYHKGGQKSVVAHILPQIEATGRARLFKSYHPDYADGGQLRDFVWVGDIVEIMLWAYDHPAVSGLFNAGSGQARSFADLAKAVFAALNRAPAIEFIDMPESLRPKYQYFTEARMDRLRAAGYDKPLTALEDGVATYVRDYLLREDPYA</sequence>
<feature type="binding site" evidence="4">
    <location>
        <position position="184"/>
    </location>
    <ligand>
        <name>NADP(+)</name>
        <dbReference type="ChEBI" id="CHEBI:58349"/>
    </ligand>
</feature>
<dbReference type="GO" id="GO:0008712">
    <property type="term" value="F:ADP-glyceromanno-heptose 6-epimerase activity"/>
    <property type="evidence" value="ECO:0007669"/>
    <property type="project" value="UniProtKB-UniRule"/>
</dbReference>
<comment type="caution">
    <text evidence="4">Lacks conserved residue(s) required for the propagation of feature annotation.</text>
</comment>
<dbReference type="Pfam" id="PF01370">
    <property type="entry name" value="Epimerase"/>
    <property type="match status" value="1"/>
</dbReference>
<feature type="binding site" evidence="4">
    <location>
        <begin position="31"/>
        <end position="32"/>
    </location>
    <ligand>
        <name>NADP(+)</name>
        <dbReference type="ChEBI" id="CHEBI:58349"/>
    </ligand>
</feature>
<evidence type="ECO:0000313" key="6">
    <source>
        <dbReference type="EMBL" id="OYQ19735.1"/>
    </source>
</evidence>
<comment type="cofactor">
    <cofactor evidence="4">
        <name>NADP(+)</name>
        <dbReference type="ChEBI" id="CHEBI:58349"/>
    </cofactor>
    <text evidence="4">Binds 1 NADP(+) per subunit.</text>
</comment>
<dbReference type="InterPro" id="IPR011912">
    <property type="entry name" value="Heptose_epim"/>
</dbReference>
<feature type="binding site" evidence="4">
    <location>
        <position position="176"/>
    </location>
    <ligand>
        <name>NADP(+)</name>
        <dbReference type="ChEBI" id="CHEBI:58349"/>
    </ligand>
</feature>
<evidence type="ECO:0000256" key="3">
    <source>
        <dbReference type="ARBA" id="ARBA00023277"/>
    </source>
</evidence>
<feature type="binding site" evidence="4">
    <location>
        <position position="186"/>
    </location>
    <ligand>
        <name>substrate</name>
    </ligand>
</feature>
<keyword evidence="7" id="KW-1185">Reference proteome</keyword>
<keyword evidence="1 4" id="KW-0521">NADP</keyword>
<comment type="subunit">
    <text evidence="4">Homopentamer.</text>
</comment>
<feature type="active site" description="Proton acceptor" evidence="4">
    <location>
        <position position="184"/>
    </location>
</feature>
<feature type="binding site" evidence="4">
    <location>
        <position position="193"/>
    </location>
    <ligand>
        <name>substrate</name>
    </ligand>
</feature>
<comment type="similarity">
    <text evidence="4">Belongs to the NAD(P)-dependent epimerase/dehydratase family. HldD subfamily.</text>
</comment>
<feature type="binding site" evidence="4">
    <location>
        <position position="221"/>
    </location>
    <ligand>
        <name>substrate</name>
    </ligand>
</feature>
<gene>
    <name evidence="6" type="primary">rfaD</name>
    <name evidence="4" type="synonym">hldD</name>
    <name evidence="6" type="ORF">CHR90_06330</name>
</gene>
<evidence type="ECO:0000256" key="1">
    <source>
        <dbReference type="ARBA" id="ARBA00022857"/>
    </source>
</evidence>
<dbReference type="OrthoDB" id="9801785at2"/>
<dbReference type="PANTHER" id="PTHR43103">
    <property type="entry name" value="NUCLEOSIDE-DIPHOSPHATE-SUGAR EPIMERASE"/>
    <property type="match status" value="1"/>
</dbReference>
<dbReference type="PANTHER" id="PTHR43103:SF3">
    <property type="entry name" value="ADP-L-GLYCERO-D-MANNO-HEPTOSE-6-EPIMERASE"/>
    <property type="match status" value="1"/>
</dbReference>
<name>A0A255XTH5_9PROT</name>
<keyword evidence="3 4" id="KW-0119">Carbohydrate metabolism</keyword>
<feature type="active site" description="Proton acceptor" evidence="4">
    <location>
        <position position="143"/>
    </location>
</feature>
<reference evidence="6 7" key="1">
    <citation type="submission" date="2017-07" db="EMBL/GenBank/DDBJ databases">
        <title>Elstera cyanobacteriorum sp. nov., a novel bacterium isolated from cyanobacterial aggregates in a eutrophic lake.</title>
        <authorList>
            <person name="Cai H."/>
        </authorList>
    </citation>
    <scope>NUCLEOTIDE SEQUENCE [LARGE SCALE GENOMIC DNA]</scope>
    <source>
        <strain evidence="6 7">TH019</strain>
    </source>
</reference>
<feature type="binding site" evidence="4">
    <location>
        <position position="286"/>
    </location>
    <ligand>
        <name>substrate</name>
    </ligand>
</feature>
<dbReference type="InterPro" id="IPR036291">
    <property type="entry name" value="NAD(P)-bd_dom_sf"/>
</dbReference>
<feature type="binding site" evidence="4">
    <location>
        <begin position="10"/>
        <end position="11"/>
    </location>
    <ligand>
        <name>NADP(+)</name>
        <dbReference type="ChEBI" id="CHEBI:58349"/>
    </ligand>
</feature>
<evidence type="ECO:0000259" key="5">
    <source>
        <dbReference type="Pfam" id="PF01370"/>
    </source>
</evidence>
<evidence type="ECO:0000313" key="7">
    <source>
        <dbReference type="Proteomes" id="UP000216361"/>
    </source>
</evidence>
<dbReference type="Proteomes" id="UP000216361">
    <property type="component" value="Unassembled WGS sequence"/>
</dbReference>
<evidence type="ECO:0000256" key="4">
    <source>
        <dbReference type="HAMAP-Rule" id="MF_01601"/>
    </source>
</evidence>
<dbReference type="InterPro" id="IPR001509">
    <property type="entry name" value="Epimerase_deHydtase"/>
</dbReference>
<feature type="binding site" evidence="4">
    <location>
        <begin position="73"/>
        <end position="77"/>
    </location>
    <ligand>
        <name>NADP(+)</name>
        <dbReference type="ChEBI" id="CHEBI:58349"/>
    </ligand>
</feature>
<dbReference type="SUPFAM" id="SSF51735">
    <property type="entry name" value="NAD(P)-binding Rossmann-fold domains"/>
    <property type="match status" value="1"/>
</dbReference>
<feature type="domain" description="NAD-dependent epimerase/dehydratase" evidence="5">
    <location>
        <begin position="2"/>
        <end position="248"/>
    </location>
</feature>
<keyword evidence="2 4" id="KW-0413">Isomerase</keyword>
<dbReference type="Gene3D" id="3.90.25.10">
    <property type="entry name" value="UDP-galactose 4-epimerase, domain 1"/>
    <property type="match status" value="1"/>
</dbReference>
<dbReference type="RefSeq" id="WP_094408154.1">
    <property type="nucleotide sequence ID" value="NZ_BMJZ01000006.1"/>
</dbReference>
<feature type="binding site" evidence="4">
    <location>
        <position position="38"/>
    </location>
    <ligand>
        <name>NADP(+)</name>
        <dbReference type="ChEBI" id="CHEBI:58349"/>
    </ligand>
</feature>
<comment type="catalytic activity">
    <reaction evidence="4">
        <text>ADP-D-glycero-beta-D-manno-heptose = ADP-L-glycero-beta-D-manno-heptose</text>
        <dbReference type="Rhea" id="RHEA:17577"/>
        <dbReference type="ChEBI" id="CHEBI:59967"/>
        <dbReference type="ChEBI" id="CHEBI:61506"/>
        <dbReference type="EC" id="5.1.3.20"/>
    </reaction>
</comment>
<dbReference type="GO" id="GO:0005975">
    <property type="term" value="P:carbohydrate metabolic process"/>
    <property type="evidence" value="ECO:0007669"/>
    <property type="project" value="UniProtKB-UniRule"/>
</dbReference>
<comment type="pathway">
    <text evidence="4">Nucleotide-sugar biosynthesis; ADP-L-glycero-beta-D-manno-heptose biosynthesis; ADP-L-glycero-beta-D-manno-heptose from D-glycero-beta-D-manno-heptose 7-phosphate: step 4/4.</text>
</comment>
<accession>A0A255XTH5</accession>
<feature type="binding site" evidence="4">
    <location>
        <begin position="207"/>
        <end position="210"/>
    </location>
    <ligand>
        <name>substrate</name>
    </ligand>
</feature>
<dbReference type="UniPathway" id="UPA00356">
    <property type="reaction ID" value="UER00440"/>
</dbReference>
<comment type="function">
    <text evidence="4">Catalyzes the interconversion between ADP-D-glycero-beta-D-manno-heptose and ADP-L-glycero-beta-D-manno-heptose via an epimerization at carbon 6 of the heptose.</text>
</comment>
<dbReference type="Gene3D" id="3.40.50.720">
    <property type="entry name" value="NAD(P)-binding Rossmann-like Domain"/>
    <property type="match status" value="1"/>
</dbReference>
<dbReference type="EMBL" id="NOXS01000030">
    <property type="protein sequence ID" value="OYQ19735.1"/>
    <property type="molecule type" value="Genomic_DNA"/>
</dbReference>
<comment type="caution">
    <text evidence="6">The sequence shown here is derived from an EMBL/GenBank/DDBJ whole genome shotgun (WGS) entry which is preliminary data.</text>
</comment>
<organism evidence="6 7">
    <name type="scientific">Elstera cyanobacteriorum</name>
    <dbReference type="NCBI Taxonomy" id="2022747"/>
    <lineage>
        <taxon>Bacteria</taxon>
        <taxon>Pseudomonadati</taxon>
        <taxon>Pseudomonadota</taxon>
        <taxon>Alphaproteobacteria</taxon>
        <taxon>Rhodospirillales</taxon>
        <taxon>Rhodospirillaceae</taxon>
        <taxon>Elstera</taxon>
    </lineage>
</organism>
<comment type="domain">
    <text evidence="4">Contains a large N-terminal NADP-binding domain, and a smaller C-terminal substrate-binding domain.</text>
</comment>
<dbReference type="CDD" id="cd05248">
    <property type="entry name" value="ADP_GME_SDR_e"/>
    <property type="match status" value="1"/>
</dbReference>
<proteinExistence type="inferred from homology"/>
<feature type="binding site" evidence="4">
    <location>
        <position position="147"/>
    </location>
    <ligand>
        <name>NADP(+)</name>
        <dbReference type="ChEBI" id="CHEBI:58349"/>
    </ligand>
</feature>
<dbReference type="GO" id="GO:0097171">
    <property type="term" value="P:ADP-L-glycero-beta-D-manno-heptose biosynthetic process"/>
    <property type="evidence" value="ECO:0007669"/>
    <property type="project" value="UniProtKB-UniPathway"/>
</dbReference>
<dbReference type="EC" id="5.1.3.20" evidence="4"/>
<dbReference type="AlphaFoldDB" id="A0A255XTH5"/>
<dbReference type="HAMAP" id="MF_01601">
    <property type="entry name" value="Heptose_epimerase"/>
    <property type="match status" value="1"/>
</dbReference>
<protein>
    <recommendedName>
        <fullName evidence="4">ADP-L-glycero-D-manno-heptose-6-epimerase</fullName>
        <ecNumber evidence="4">5.1.3.20</ecNumber>
    </recommendedName>
    <alternativeName>
        <fullName evidence="4">ADP-L-glycero-beta-D-manno-heptose-6-epimerase</fullName>
        <shortName evidence="4">ADP-glyceromanno-heptose 6-epimerase</shortName>
        <shortName evidence="4">ADP-hep 6-epimerase</shortName>
        <shortName evidence="4">AGME</shortName>
    </alternativeName>
</protein>
<dbReference type="GO" id="GO:0050661">
    <property type="term" value="F:NADP binding"/>
    <property type="evidence" value="ECO:0007669"/>
    <property type="project" value="InterPro"/>
</dbReference>
<dbReference type="NCBIfam" id="TIGR02197">
    <property type="entry name" value="heptose_epim"/>
    <property type="match status" value="1"/>
</dbReference>
<feature type="binding site" evidence="4">
    <location>
        <position position="175"/>
    </location>
    <ligand>
        <name>substrate</name>
    </ligand>
</feature>